<reference evidence="2" key="1">
    <citation type="journal article" date="2019" name="Nat. Commun.">
        <title>The genome of broomcorn millet.</title>
        <authorList>
            <person name="Zou C."/>
            <person name="Miki D."/>
            <person name="Li D."/>
            <person name="Tang Q."/>
            <person name="Xiao L."/>
            <person name="Rajput S."/>
            <person name="Deng P."/>
            <person name="Jia W."/>
            <person name="Huang R."/>
            <person name="Zhang M."/>
            <person name="Sun Y."/>
            <person name="Hu J."/>
            <person name="Fu X."/>
            <person name="Schnable P.S."/>
            <person name="Li F."/>
            <person name="Zhang H."/>
            <person name="Feng B."/>
            <person name="Zhu X."/>
            <person name="Liu R."/>
            <person name="Schnable J.C."/>
            <person name="Zhu J.-K."/>
            <person name="Zhang H."/>
        </authorList>
    </citation>
    <scope>NUCLEOTIDE SEQUENCE [LARGE SCALE GENOMIC DNA]</scope>
</reference>
<evidence type="ECO:0000313" key="2">
    <source>
        <dbReference type="Proteomes" id="UP000275267"/>
    </source>
</evidence>
<keyword evidence="2" id="KW-1185">Reference proteome</keyword>
<protein>
    <submittedName>
        <fullName evidence="1">Polyprotein</fullName>
    </submittedName>
</protein>
<gene>
    <name evidence="1" type="ORF">C2845_PM02G17870</name>
</gene>
<proteinExistence type="predicted"/>
<comment type="caution">
    <text evidence="1">The sequence shown here is derived from an EMBL/GenBank/DDBJ whole genome shotgun (WGS) entry which is preliminary data.</text>
</comment>
<dbReference type="AlphaFoldDB" id="A0A3L6SCT7"/>
<evidence type="ECO:0000313" key="1">
    <source>
        <dbReference type="EMBL" id="RLN18781.1"/>
    </source>
</evidence>
<dbReference type="Proteomes" id="UP000275267">
    <property type="component" value="Unassembled WGS sequence"/>
</dbReference>
<dbReference type="EMBL" id="PQIB02000005">
    <property type="protein sequence ID" value="RLN18781.1"/>
    <property type="molecule type" value="Genomic_DNA"/>
</dbReference>
<organism evidence="1 2">
    <name type="scientific">Panicum miliaceum</name>
    <name type="common">Proso millet</name>
    <name type="synonym">Broomcorn millet</name>
    <dbReference type="NCBI Taxonomy" id="4540"/>
    <lineage>
        <taxon>Eukaryota</taxon>
        <taxon>Viridiplantae</taxon>
        <taxon>Streptophyta</taxon>
        <taxon>Embryophyta</taxon>
        <taxon>Tracheophyta</taxon>
        <taxon>Spermatophyta</taxon>
        <taxon>Magnoliopsida</taxon>
        <taxon>Liliopsida</taxon>
        <taxon>Poales</taxon>
        <taxon>Poaceae</taxon>
        <taxon>PACMAD clade</taxon>
        <taxon>Panicoideae</taxon>
        <taxon>Panicodae</taxon>
        <taxon>Paniceae</taxon>
        <taxon>Panicinae</taxon>
        <taxon>Panicum</taxon>
        <taxon>Panicum sect. Panicum</taxon>
    </lineage>
</organism>
<accession>A0A3L6SCT7</accession>
<sequence>MKQLNNHKQTGSVTGYYTKFEQLAHRILLYNNACDDAYFVTRFLGGSRKKFVHPLLYTDPKTWILRVLWHCCRKKRWNRLAASLLSGPTLGTSANLVVGDSRLVKNLKLHPSRMILKLSSVLPLMRSGLP</sequence>
<name>A0A3L6SCT7_PANMI</name>